<dbReference type="EMBL" id="JABSTR010000005">
    <property type="protein sequence ID" value="KAH9369899.1"/>
    <property type="molecule type" value="Genomic_DNA"/>
</dbReference>
<proteinExistence type="predicted"/>
<evidence type="ECO:0000313" key="1">
    <source>
        <dbReference type="EMBL" id="KAH9369899.1"/>
    </source>
</evidence>
<dbReference type="Proteomes" id="UP000821853">
    <property type="component" value="Chromosome 3"/>
</dbReference>
<name>A0A9J6G4A2_HAELO</name>
<protein>
    <submittedName>
        <fullName evidence="1">Uncharacterized protein</fullName>
    </submittedName>
</protein>
<comment type="caution">
    <text evidence="1">The sequence shown here is derived from an EMBL/GenBank/DDBJ whole genome shotgun (WGS) entry which is preliminary data.</text>
</comment>
<sequence length="94" mass="10614">MLQTDSYANPRRMSHVDSDYDGTATCTKCDGRVNLGDMLCGCATQASYREDKVKWDSALRSSELKDQLWAVQKARVAAESLWLPVQTWEMPSTH</sequence>
<gene>
    <name evidence="1" type="ORF">HPB48_013904</name>
</gene>
<organism evidence="1 2">
    <name type="scientific">Haemaphysalis longicornis</name>
    <name type="common">Bush tick</name>
    <dbReference type="NCBI Taxonomy" id="44386"/>
    <lineage>
        <taxon>Eukaryota</taxon>
        <taxon>Metazoa</taxon>
        <taxon>Ecdysozoa</taxon>
        <taxon>Arthropoda</taxon>
        <taxon>Chelicerata</taxon>
        <taxon>Arachnida</taxon>
        <taxon>Acari</taxon>
        <taxon>Parasitiformes</taxon>
        <taxon>Ixodida</taxon>
        <taxon>Ixodoidea</taxon>
        <taxon>Ixodidae</taxon>
        <taxon>Haemaphysalinae</taxon>
        <taxon>Haemaphysalis</taxon>
    </lineage>
</organism>
<keyword evidence="2" id="KW-1185">Reference proteome</keyword>
<dbReference type="VEuPathDB" id="VectorBase:HLOH_046417"/>
<evidence type="ECO:0000313" key="2">
    <source>
        <dbReference type="Proteomes" id="UP000821853"/>
    </source>
</evidence>
<dbReference type="AlphaFoldDB" id="A0A9J6G4A2"/>
<reference evidence="1 2" key="1">
    <citation type="journal article" date="2020" name="Cell">
        <title>Large-Scale Comparative Analyses of Tick Genomes Elucidate Their Genetic Diversity and Vector Capacities.</title>
        <authorList>
            <consortium name="Tick Genome and Microbiome Consortium (TIGMIC)"/>
            <person name="Jia N."/>
            <person name="Wang J."/>
            <person name="Shi W."/>
            <person name="Du L."/>
            <person name="Sun Y."/>
            <person name="Zhan W."/>
            <person name="Jiang J.F."/>
            <person name="Wang Q."/>
            <person name="Zhang B."/>
            <person name="Ji P."/>
            <person name="Bell-Sakyi L."/>
            <person name="Cui X.M."/>
            <person name="Yuan T.T."/>
            <person name="Jiang B.G."/>
            <person name="Yang W.F."/>
            <person name="Lam T.T."/>
            <person name="Chang Q.C."/>
            <person name="Ding S.J."/>
            <person name="Wang X.J."/>
            <person name="Zhu J.G."/>
            <person name="Ruan X.D."/>
            <person name="Zhao L."/>
            <person name="Wei J.T."/>
            <person name="Ye R.Z."/>
            <person name="Que T.C."/>
            <person name="Du C.H."/>
            <person name="Zhou Y.H."/>
            <person name="Cheng J.X."/>
            <person name="Dai P.F."/>
            <person name="Guo W.B."/>
            <person name="Han X.H."/>
            <person name="Huang E.J."/>
            <person name="Li L.F."/>
            <person name="Wei W."/>
            <person name="Gao Y.C."/>
            <person name="Liu J.Z."/>
            <person name="Shao H.Z."/>
            <person name="Wang X."/>
            <person name="Wang C.C."/>
            <person name="Yang T.C."/>
            <person name="Huo Q.B."/>
            <person name="Li W."/>
            <person name="Chen H.Y."/>
            <person name="Chen S.E."/>
            <person name="Zhou L.G."/>
            <person name="Ni X.B."/>
            <person name="Tian J.H."/>
            <person name="Sheng Y."/>
            <person name="Liu T."/>
            <person name="Pan Y.S."/>
            <person name="Xia L.Y."/>
            <person name="Li J."/>
            <person name="Zhao F."/>
            <person name="Cao W.C."/>
        </authorList>
    </citation>
    <scope>NUCLEOTIDE SEQUENCE [LARGE SCALE GENOMIC DNA]</scope>
    <source>
        <strain evidence="1">HaeL-2018</strain>
    </source>
</reference>
<dbReference type="OrthoDB" id="6514945at2759"/>
<accession>A0A9J6G4A2</accession>